<comment type="similarity">
    <text evidence="1">Belongs to the short-chain dehydrogenases/reductases (SDR) family.</text>
</comment>
<dbReference type="SUPFAM" id="SSF51735">
    <property type="entry name" value="NAD(P)-binding Rossmann-fold domains"/>
    <property type="match status" value="1"/>
</dbReference>
<dbReference type="PRINTS" id="PR00081">
    <property type="entry name" value="GDHRDH"/>
</dbReference>
<organism evidence="3 4">
    <name type="scientific">Paenibacillus germinis</name>
    <dbReference type="NCBI Taxonomy" id="2654979"/>
    <lineage>
        <taxon>Bacteria</taxon>
        <taxon>Bacillati</taxon>
        <taxon>Bacillota</taxon>
        <taxon>Bacilli</taxon>
        <taxon>Bacillales</taxon>
        <taxon>Paenibacillaceae</taxon>
        <taxon>Paenibacillus</taxon>
    </lineage>
</organism>
<dbReference type="RefSeq" id="WP_171689568.1">
    <property type="nucleotide sequence ID" value="NZ_WHOC01000058.1"/>
</dbReference>
<protein>
    <submittedName>
        <fullName evidence="3">SDR family NAD(P)-dependent oxidoreductase</fullName>
    </submittedName>
</protein>
<dbReference type="InterPro" id="IPR002347">
    <property type="entry name" value="SDR_fam"/>
</dbReference>
<evidence type="ECO:0000256" key="1">
    <source>
        <dbReference type="ARBA" id="ARBA00006484"/>
    </source>
</evidence>
<evidence type="ECO:0000313" key="4">
    <source>
        <dbReference type="Proteomes" id="UP000658690"/>
    </source>
</evidence>
<keyword evidence="2" id="KW-0560">Oxidoreductase</keyword>
<comment type="caution">
    <text evidence="3">The sequence shown here is derived from an EMBL/GenBank/DDBJ whole genome shotgun (WGS) entry which is preliminary data.</text>
</comment>
<dbReference type="PANTHER" id="PTHR24320:SF148">
    <property type="entry name" value="NAD(P)-BINDING ROSSMANN-FOLD SUPERFAMILY PROTEIN"/>
    <property type="match status" value="1"/>
</dbReference>
<dbReference type="CDD" id="cd05327">
    <property type="entry name" value="retinol-DH_like_SDR_c_like"/>
    <property type="match status" value="1"/>
</dbReference>
<dbReference type="Pfam" id="PF00106">
    <property type="entry name" value="adh_short"/>
    <property type="match status" value="1"/>
</dbReference>
<evidence type="ECO:0000313" key="3">
    <source>
        <dbReference type="EMBL" id="NOU86277.1"/>
    </source>
</evidence>
<evidence type="ECO:0000256" key="2">
    <source>
        <dbReference type="ARBA" id="ARBA00023002"/>
    </source>
</evidence>
<proteinExistence type="inferred from homology"/>
<dbReference type="PANTHER" id="PTHR24320">
    <property type="entry name" value="RETINOL DEHYDROGENASE"/>
    <property type="match status" value="1"/>
</dbReference>
<dbReference type="NCBIfam" id="NF004845">
    <property type="entry name" value="PRK06196.1"/>
    <property type="match status" value="1"/>
</dbReference>
<reference evidence="3 4" key="1">
    <citation type="submission" date="2019-10" db="EMBL/GenBank/DDBJ databases">
        <title>Description of Paenibacillus choica sp. nov.</title>
        <authorList>
            <person name="Carlier A."/>
            <person name="Qi S."/>
        </authorList>
    </citation>
    <scope>NUCLEOTIDE SEQUENCE [LARGE SCALE GENOMIC DNA]</scope>
    <source>
        <strain evidence="3 4">LMG 31460</strain>
    </source>
</reference>
<dbReference type="Proteomes" id="UP000658690">
    <property type="component" value="Unassembled WGS sequence"/>
</dbReference>
<dbReference type="Gene3D" id="3.40.50.720">
    <property type="entry name" value="NAD(P)-binding Rossmann-like Domain"/>
    <property type="match status" value="1"/>
</dbReference>
<accession>A0ABX1YZ93</accession>
<dbReference type="EMBL" id="WHOC01000058">
    <property type="protein sequence ID" value="NOU86277.1"/>
    <property type="molecule type" value="Genomic_DNA"/>
</dbReference>
<keyword evidence="4" id="KW-1185">Reference proteome</keyword>
<name>A0ABX1YZ93_9BACL</name>
<gene>
    <name evidence="3" type="ORF">GC102_10890</name>
</gene>
<sequence>MHTDNTYKITPQAPIPSDFGPQTTAREVLAGHDLSGKIAIVTGGYSGVGLETTRALAEAGATVIVPARTMEKARALIADIPRVELEELDLIDPDSIDAFAQRFLNTGRQLDMLINNAGIMAPPLVRDARGYESQFATNHLGHFQLTARLWPSLKQAGDARVVSVSSTGVRFGGVDFEDPNFERQEYNKWKAYGQSKSANALFAVEMDRLGNEYGVRAFSVHPGRIMTDLVRYMSDEEKSAAGGVLKTTEQGASTSVWCATSPQLEGKGGVYCMDADIAEVITAEALQGLGQVMSGVLPWAIDPSFAERLWLLSEEMTGVKFRT</sequence>
<dbReference type="InterPro" id="IPR036291">
    <property type="entry name" value="NAD(P)-bd_dom_sf"/>
</dbReference>